<gene>
    <name evidence="1" type="ORF">ERS008198_00836</name>
</gene>
<dbReference type="EMBL" id="CQPA01000004">
    <property type="protein sequence ID" value="CNT73119.1"/>
    <property type="molecule type" value="Genomic_DNA"/>
</dbReference>
<dbReference type="AlphaFoldDB" id="A0A655BRV4"/>
<sequence>MQAIGDKFFTRTAFANNQHWLIQRREPGDLFQYFKKTVCLAEQVIFKFSHDENRHLLVFFTTLSFFAGEVKRNNSFTISDIKSWHANCINHVAGHRPLSEHYVRIELWVFFLVLPTS</sequence>
<accession>A0A655BRV4</accession>
<name>A0A655BRV4_SALET</name>
<organism evidence="1 2">
    <name type="scientific">Salmonella enterica subsp. enterica serovar Bovismorbificans</name>
    <dbReference type="NCBI Taxonomy" id="58097"/>
    <lineage>
        <taxon>Bacteria</taxon>
        <taxon>Pseudomonadati</taxon>
        <taxon>Pseudomonadota</taxon>
        <taxon>Gammaproteobacteria</taxon>
        <taxon>Enterobacterales</taxon>
        <taxon>Enterobacteriaceae</taxon>
        <taxon>Salmonella</taxon>
    </lineage>
</organism>
<proteinExistence type="predicted"/>
<evidence type="ECO:0000313" key="2">
    <source>
        <dbReference type="Proteomes" id="UP000041314"/>
    </source>
</evidence>
<reference evidence="1 2" key="1">
    <citation type="submission" date="2015-03" db="EMBL/GenBank/DDBJ databases">
        <authorList>
            <consortium name="Pathogen Informatics"/>
        </authorList>
    </citation>
    <scope>NUCLEOTIDE SEQUENCE [LARGE SCALE GENOMIC DNA]</scope>
    <source>
        <strain evidence="1 2">A1104</strain>
    </source>
</reference>
<dbReference type="Proteomes" id="UP000041314">
    <property type="component" value="Unassembled WGS sequence"/>
</dbReference>
<protein>
    <submittedName>
        <fullName evidence="1">Uncharacterized protein</fullName>
    </submittedName>
</protein>
<evidence type="ECO:0000313" key="1">
    <source>
        <dbReference type="EMBL" id="CNT73119.1"/>
    </source>
</evidence>